<dbReference type="EMBL" id="JADINC010000018">
    <property type="protein sequence ID" value="MBO8425026.1"/>
    <property type="molecule type" value="Genomic_DNA"/>
</dbReference>
<gene>
    <name evidence="2" type="ORF">IAC69_00925</name>
</gene>
<name>A0A9D9DEW9_9PROT</name>
<keyword evidence="1" id="KW-0175">Coiled coil</keyword>
<proteinExistence type="predicted"/>
<reference evidence="2" key="2">
    <citation type="journal article" date="2021" name="PeerJ">
        <title>Extensive microbial diversity within the chicken gut microbiome revealed by metagenomics and culture.</title>
        <authorList>
            <person name="Gilroy R."/>
            <person name="Ravi A."/>
            <person name="Getino M."/>
            <person name="Pursley I."/>
            <person name="Horton D.L."/>
            <person name="Alikhan N.F."/>
            <person name="Baker D."/>
            <person name="Gharbi K."/>
            <person name="Hall N."/>
            <person name="Watson M."/>
            <person name="Adriaenssens E.M."/>
            <person name="Foster-Nyarko E."/>
            <person name="Jarju S."/>
            <person name="Secka A."/>
            <person name="Antonio M."/>
            <person name="Oren A."/>
            <person name="Chaudhuri R.R."/>
            <person name="La Ragione R."/>
            <person name="Hildebrand F."/>
            <person name="Pallen M.J."/>
        </authorList>
    </citation>
    <scope>NUCLEOTIDE SEQUENCE</scope>
    <source>
        <strain evidence="2">8207</strain>
    </source>
</reference>
<organism evidence="2 3">
    <name type="scientific">Candidatus Enterousia avistercoris</name>
    <dbReference type="NCBI Taxonomy" id="2840788"/>
    <lineage>
        <taxon>Bacteria</taxon>
        <taxon>Pseudomonadati</taxon>
        <taxon>Pseudomonadota</taxon>
        <taxon>Alphaproteobacteria</taxon>
        <taxon>Candidatus Enterousia</taxon>
    </lineage>
</organism>
<evidence type="ECO:0000313" key="3">
    <source>
        <dbReference type="Proteomes" id="UP000823630"/>
    </source>
</evidence>
<accession>A0A9D9DEW9</accession>
<feature type="coiled-coil region" evidence="1">
    <location>
        <begin position="662"/>
        <end position="739"/>
    </location>
</feature>
<reference evidence="2" key="1">
    <citation type="submission" date="2020-10" db="EMBL/GenBank/DDBJ databases">
        <authorList>
            <person name="Gilroy R."/>
        </authorList>
    </citation>
    <scope>NUCLEOTIDE SEQUENCE</scope>
    <source>
        <strain evidence="2">8207</strain>
    </source>
</reference>
<evidence type="ECO:0000313" key="2">
    <source>
        <dbReference type="EMBL" id="MBO8425026.1"/>
    </source>
</evidence>
<comment type="caution">
    <text evidence="2">The sequence shown here is derived from an EMBL/GenBank/DDBJ whole genome shotgun (WGS) entry which is preliminary data.</text>
</comment>
<evidence type="ECO:0000256" key="1">
    <source>
        <dbReference type="SAM" id="Coils"/>
    </source>
</evidence>
<feature type="coiled-coil region" evidence="1">
    <location>
        <begin position="578"/>
        <end position="612"/>
    </location>
</feature>
<dbReference type="Gene3D" id="1.20.58.60">
    <property type="match status" value="1"/>
</dbReference>
<dbReference type="Proteomes" id="UP000823630">
    <property type="component" value="Unassembled WGS sequence"/>
</dbReference>
<protein>
    <submittedName>
        <fullName evidence="2">Uncharacterized protein</fullName>
    </submittedName>
</protein>
<sequence>MADVKMGDFLLQYYMQRRFNTMPAVVRAQFDAYAKSDDFRGNMKDWKKKLMHTDADGKLVENTMPYSAAPGTTPHPDDTTGNMTMTDDEWEKLFKAFQDAFRKMSANADSFKDNAKATSFLNEHFGNPSTHLFSNSVADPITAEPLIQGVFKQFLENYKNSLEIYFKQWGLTDSDFSYSDLISGIKSKKYNTDPAFQDKVKTVAQYINFYGNQADFRDSLGMAPGATVPDFSNVEKGFDTGAVDPAKLDYFKRNYKDFLNTLATESKVYDVFKQYDKGKISTQLDAANGNVDYANKDSKDYVPPKRDDELTPWQHLKENVSDTWSDYMDKYTKLTGDRVYFSNSAKLIFKALTGAKFNPTDGLGKLMDSAGDIKKNLMYKSPRAVEHFEWMEKTLGDLKNTMPKAFAGALKNGGQMRALVSELILNAVRDNKIDEAKTAMEVLSVVKYGYTTSKIMDTLRADKNLFTIFSDGGLSWNKNEGVKFVTNAMDKTVRFAFLTAGYAITGIGNAIRLNGSKFNGKTGRMKKAHDAWVAQNDAARTAAETRRTTENATDTAKKAPFESTLSTLDAAGINAGNIDQKRTDLQNLKTDAEQKQNVFNAAQKQHDDAQDLIDQDSQYAADLTRLQNANFALNNAITAIDAQLNNPQTFAGMPDATANALANSLMMQRMQAEQQIQQNNAEIQTTTQKRAQIPAADLANARANIAQYQTDMQNAQNIYNAAQSNVDDLNTNINDFDNATARIKELDESIKKRNDTVKNWDKDHQDKYKELMAYWDMLETGRDSHTGKFYSWMPGSAKKKQGRFDKMENMRDASGALIIDPTTGRPKQDMHKNILFQKYLDNYSMVA</sequence>
<dbReference type="AlphaFoldDB" id="A0A9D9DEW9"/>